<dbReference type="VEuPathDB" id="AmoebaDB:NfTy_030680"/>
<comment type="caution">
    <text evidence="2">The sequence shown here is derived from an EMBL/GenBank/DDBJ whole genome shotgun (WGS) entry which is preliminary data.</text>
</comment>
<dbReference type="GeneID" id="68108623"/>
<name>A0A6A5BYE7_NAEFO</name>
<feature type="region of interest" description="Disordered" evidence="1">
    <location>
        <begin position="177"/>
        <end position="221"/>
    </location>
</feature>
<protein>
    <submittedName>
        <fullName evidence="2">Uncharacterized protein</fullName>
    </submittedName>
</protein>
<proteinExistence type="predicted"/>
<evidence type="ECO:0000256" key="1">
    <source>
        <dbReference type="SAM" id="MobiDB-lite"/>
    </source>
</evidence>
<dbReference type="RefSeq" id="XP_044564254.1">
    <property type="nucleotide sequence ID" value="XM_044704486.1"/>
</dbReference>
<dbReference type="AlphaFoldDB" id="A0A6A5BYE7"/>
<accession>A0A6A5BYE7</accession>
<gene>
    <name evidence="2" type="ORF">FDP41_001405</name>
</gene>
<evidence type="ECO:0000313" key="2">
    <source>
        <dbReference type="EMBL" id="KAF0979541.1"/>
    </source>
</evidence>
<dbReference type="Proteomes" id="UP000444721">
    <property type="component" value="Unassembled WGS sequence"/>
</dbReference>
<organism evidence="2 3">
    <name type="scientific">Naegleria fowleri</name>
    <name type="common">Brain eating amoeba</name>
    <dbReference type="NCBI Taxonomy" id="5763"/>
    <lineage>
        <taxon>Eukaryota</taxon>
        <taxon>Discoba</taxon>
        <taxon>Heterolobosea</taxon>
        <taxon>Tetramitia</taxon>
        <taxon>Eutetramitia</taxon>
        <taxon>Vahlkampfiidae</taxon>
        <taxon>Naegleria</taxon>
    </lineage>
</organism>
<dbReference type="EMBL" id="VFQX01000024">
    <property type="protein sequence ID" value="KAF0979541.1"/>
    <property type="molecule type" value="Genomic_DNA"/>
</dbReference>
<dbReference type="VEuPathDB" id="AmoebaDB:FDP41_001405"/>
<keyword evidence="3" id="KW-1185">Reference proteome</keyword>
<reference evidence="2 3" key="1">
    <citation type="journal article" date="2019" name="Sci. Rep.">
        <title>Nanopore sequencing improves the draft genome of the human pathogenic amoeba Naegleria fowleri.</title>
        <authorList>
            <person name="Liechti N."/>
            <person name="Schurch N."/>
            <person name="Bruggmann R."/>
            <person name="Wittwer M."/>
        </authorList>
    </citation>
    <scope>NUCLEOTIDE SEQUENCE [LARGE SCALE GENOMIC DNA]</scope>
    <source>
        <strain evidence="2 3">ATCC 30894</strain>
    </source>
</reference>
<dbReference type="VEuPathDB" id="AmoebaDB:NF0113330"/>
<feature type="compositionally biased region" description="Acidic residues" evidence="1">
    <location>
        <begin position="211"/>
        <end position="221"/>
    </location>
</feature>
<evidence type="ECO:0000313" key="3">
    <source>
        <dbReference type="Proteomes" id="UP000444721"/>
    </source>
</evidence>
<sequence length="221" mass="25402">MSEYTTLFQSRSKDCITTKFNSSKSILSSFENVFHQHEVLRIDSKFTHSCTCTQTFTDEQQQNSLRLMTKSSSRLDQQHFPSDRLLNLDEQNFFKFQFHQQLYSIPMKDHTAKSQTDNKMITHFSESDGVVYSLLFCKNCSFVSGVKIIATDQVHQNEMNSVILFLPILSSYDNMKKRSHPTIPRTQPSPLPSPPQTTLHKAPPDVVVVSSDDEEQETQVL</sequence>